<keyword evidence="6 8" id="KW-1133">Transmembrane helix</keyword>
<dbReference type="PROSITE" id="PS50928">
    <property type="entry name" value="ABC_TM1"/>
    <property type="match status" value="2"/>
</dbReference>
<feature type="transmembrane region" description="Helical" evidence="8">
    <location>
        <begin position="434"/>
        <end position="455"/>
    </location>
</feature>
<dbReference type="PANTHER" id="PTHR42929">
    <property type="entry name" value="INNER MEMBRANE ABC TRANSPORTER PERMEASE PROTEIN YDCU-RELATED-RELATED"/>
    <property type="match status" value="1"/>
</dbReference>
<dbReference type="Gene3D" id="1.10.3720.10">
    <property type="entry name" value="MetI-like"/>
    <property type="match status" value="2"/>
</dbReference>
<proteinExistence type="inferred from homology"/>
<organism evidence="10 11">
    <name type="scientific">Azospirillum picis</name>
    <dbReference type="NCBI Taxonomy" id="488438"/>
    <lineage>
        <taxon>Bacteria</taxon>
        <taxon>Pseudomonadati</taxon>
        <taxon>Pseudomonadota</taxon>
        <taxon>Alphaproteobacteria</taxon>
        <taxon>Rhodospirillales</taxon>
        <taxon>Azospirillaceae</taxon>
        <taxon>Azospirillum</taxon>
    </lineage>
</organism>
<feature type="transmembrane region" description="Helical" evidence="8">
    <location>
        <begin position="156"/>
        <end position="182"/>
    </location>
</feature>
<comment type="subcellular location">
    <subcellularLocation>
        <location evidence="1 8">Cell membrane</location>
        <topology evidence="1 8">Multi-pass membrane protein</topology>
    </subcellularLocation>
</comment>
<dbReference type="Pfam" id="PF00528">
    <property type="entry name" value="BPD_transp_1"/>
    <property type="match status" value="2"/>
</dbReference>
<feature type="transmembrane region" description="Helical" evidence="8">
    <location>
        <begin position="111"/>
        <end position="136"/>
    </location>
</feature>
<feature type="domain" description="ABC transmembrane type-1" evidence="9">
    <location>
        <begin position="396"/>
        <end position="584"/>
    </location>
</feature>
<comment type="similarity">
    <text evidence="2">Belongs to the binding-protein-dependent transport system permease family. CysTW subfamily.</text>
</comment>
<keyword evidence="3 8" id="KW-0813">Transport</keyword>
<evidence type="ECO:0000256" key="6">
    <source>
        <dbReference type="ARBA" id="ARBA00022989"/>
    </source>
</evidence>
<sequence>MSDHTMTMPRSAGRRAAPPAWRKPVLMGAPVVLLLLAFLVYPVGQLLALSVYNGEGFTLAPYKQLFSSSLYVTVLWITLKISLATTLVAVAGAYPIAYLISIAKGPAKSRLIFWVLLSFWTSFLVRAFAWVIILGRNGVINGTLMSLGIIDRPIDLLYGFGAVLVGMVHAMLPLAVMTMLAVMENIDRTLPRAASTLGARPGTAFWTVYFPLSLPGVAAAAIMVFVSAIGFFIVPALLGGRRETMITQLIIDQVQQTLNWGLAGSISVLLLTVVLAVFVLYDRVFGFSTLTGETAGATHNRDTAMRRLGGRVLGLLGSASDALLGLFPRRRPHGTGEKPAATLRVLVWAMLGLISLPAFLMVPLSFGNAGLAWPPTGFSLQWYEQLLQSPLWMQALTRSLVVAFGTGLLSMAIGVPAAFLMVRSRMRGKGAMLAFILSPVIVPRMIIAVGLFYVFAQMGLVGTILGLVIGHTVVAVPYVVMTMTAVLRNYDTRLDLAAQSLGARPLAALRHVTFPILGAGMLSSFLFAFATSFDELTISLFSSGGLSATLPKQFWDEVTLQVSPVIAAVSTGLLVFVAVLIYAADRLRRRSLAS</sequence>
<feature type="transmembrane region" description="Helical" evidence="8">
    <location>
        <begin position="218"/>
        <end position="239"/>
    </location>
</feature>
<evidence type="ECO:0000256" key="7">
    <source>
        <dbReference type="ARBA" id="ARBA00023136"/>
    </source>
</evidence>
<feature type="transmembrane region" description="Helical" evidence="8">
    <location>
        <begin position="461"/>
        <end position="487"/>
    </location>
</feature>
<feature type="transmembrane region" description="Helical" evidence="8">
    <location>
        <begin position="400"/>
        <end position="422"/>
    </location>
</feature>
<evidence type="ECO:0000259" key="9">
    <source>
        <dbReference type="PROSITE" id="PS50928"/>
    </source>
</evidence>
<dbReference type="EMBL" id="JAUSVU010000015">
    <property type="protein sequence ID" value="MDQ0535059.1"/>
    <property type="molecule type" value="Genomic_DNA"/>
</dbReference>
<evidence type="ECO:0000256" key="2">
    <source>
        <dbReference type="ARBA" id="ARBA00007069"/>
    </source>
</evidence>
<feature type="transmembrane region" description="Helical" evidence="8">
    <location>
        <begin position="347"/>
        <end position="366"/>
    </location>
</feature>
<dbReference type="CDD" id="cd06261">
    <property type="entry name" value="TM_PBP2"/>
    <property type="match status" value="2"/>
</dbReference>
<dbReference type="PANTHER" id="PTHR42929:SF5">
    <property type="entry name" value="ABC TRANSPORTER PERMEASE PROTEIN"/>
    <property type="match status" value="1"/>
</dbReference>
<keyword evidence="4" id="KW-1003">Cell membrane</keyword>
<keyword evidence="11" id="KW-1185">Reference proteome</keyword>
<reference evidence="10 11" key="1">
    <citation type="submission" date="2023-07" db="EMBL/GenBank/DDBJ databases">
        <title>Genomic Encyclopedia of Type Strains, Phase IV (KMG-IV): sequencing the most valuable type-strain genomes for metagenomic binning, comparative biology and taxonomic classification.</title>
        <authorList>
            <person name="Goeker M."/>
        </authorList>
    </citation>
    <scope>NUCLEOTIDE SEQUENCE [LARGE SCALE GENOMIC DNA]</scope>
    <source>
        <strain evidence="10 11">DSM 19922</strain>
    </source>
</reference>
<gene>
    <name evidence="10" type="ORF">QO018_003937</name>
</gene>
<protein>
    <submittedName>
        <fullName evidence="10">Spermidine/putrescine transport system permease protein</fullName>
    </submittedName>
</protein>
<keyword evidence="7 8" id="KW-0472">Membrane</keyword>
<dbReference type="RefSeq" id="WP_209986510.1">
    <property type="nucleotide sequence ID" value="NZ_JAGINO010000019.1"/>
</dbReference>
<dbReference type="SUPFAM" id="SSF161098">
    <property type="entry name" value="MetI-like"/>
    <property type="match status" value="2"/>
</dbReference>
<feature type="transmembrane region" description="Helical" evidence="8">
    <location>
        <begin position="308"/>
        <end position="327"/>
    </location>
</feature>
<evidence type="ECO:0000313" key="10">
    <source>
        <dbReference type="EMBL" id="MDQ0535059.1"/>
    </source>
</evidence>
<evidence type="ECO:0000256" key="3">
    <source>
        <dbReference type="ARBA" id="ARBA00022448"/>
    </source>
</evidence>
<keyword evidence="5 8" id="KW-0812">Transmembrane</keyword>
<feature type="transmembrane region" description="Helical" evidence="8">
    <location>
        <begin position="260"/>
        <end position="281"/>
    </location>
</feature>
<feature type="transmembrane region" description="Helical" evidence="8">
    <location>
        <begin position="508"/>
        <end position="530"/>
    </location>
</feature>
<dbReference type="InterPro" id="IPR035906">
    <property type="entry name" value="MetI-like_sf"/>
</dbReference>
<dbReference type="InterPro" id="IPR000515">
    <property type="entry name" value="MetI-like"/>
</dbReference>
<dbReference type="Proteomes" id="UP001244552">
    <property type="component" value="Unassembled WGS sequence"/>
</dbReference>
<comment type="caution">
    <text evidence="10">The sequence shown here is derived from an EMBL/GenBank/DDBJ whole genome shotgun (WGS) entry which is preliminary data.</text>
</comment>
<evidence type="ECO:0000256" key="4">
    <source>
        <dbReference type="ARBA" id="ARBA00022475"/>
    </source>
</evidence>
<name>A0ABU0MNK7_9PROT</name>
<evidence type="ECO:0000256" key="5">
    <source>
        <dbReference type="ARBA" id="ARBA00022692"/>
    </source>
</evidence>
<feature type="transmembrane region" description="Helical" evidence="8">
    <location>
        <begin position="72"/>
        <end position="99"/>
    </location>
</feature>
<feature type="transmembrane region" description="Helical" evidence="8">
    <location>
        <begin position="565"/>
        <end position="584"/>
    </location>
</feature>
<accession>A0ABU0MNK7</accession>
<feature type="domain" description="ABC transmembrane type-1" evidence="9">
    <location>
        <begin position="75"/>
        <end position="281"/>
    </location>
</feature>
<evidence type="ECO:0000256" key="1">
    <source>
        <dbReference type="ARBA" id="ARBA00004651"/>
    </source>
</evidence>
<evidence type="ECO:0000313" key="11">
    <source>
        <dbReference type="Proteomes" id="UP001244552"/>
    </source>
</evidence>
<evidence type="ECO:0000256" key="8">
    <source>
        <dbReference type="RuleBase" id="RU363032"/>
    </source>
</evidence>